<evidence type="ECO:0000256" key="3">
    <source>
        <dbReference type="ARBA" id="ARBA00022763"/>
    </source>
</evidence>
<keyword evidence="1 9" id="KW-0963">Cytoplasm</keyword>
<feature type="binding site" evidence="9">
    <location>
        <position position="362"/>
    </location>
    <ligand>
        <name>DNA</name>
        <dbReference type="ChEBI" id="CHEBI:16991"/>
    </ligand>
</feature>
<dbReference type="GO" id="GO:0005524">
    <property type="term" value="F:ATP binding"/>
    <property type="evidence" value="ECO:0007669"/>
    <property type="project" value="UniProtKB-UniRule"/>
</dbReference>
<feature type="compositionally biased region" description="Acidic residues" evidence="10">
    <location>
        <begin position="45"/>
        <end position="54"/>
    </location>
</feature>
<evidence type="ECO:0000256" key="7">
    <source>
        <dbReference type="ARBA" id="ARBA00023172"/>
    </source>
</evidence>
<dbReference type="EC" id="3.6.4.-" evidence="9"/>
<feature type="region of interest" description="Disordered" evidence="10">
    <location>
        <begin position="1"/>
        <end position="69"/>
    </location>
</feature>
<reference evidence="12 13" key="1">
    <citation type="submission" date="2016-11" db="EMBL/GenBank/DDBJ databases">
        <title>Draft Genome Sequences of Nine Cyanobacterial Strains from Diverse Habitats.</title>
        <authorList>
            <person name="Zhu T."/>
            <person name="Hou S."/>
            <person name="Lu X."/>
            <person name="Hess W.R."/>
        </authorList>
    </citation>
    <scope>NUCLEOTIDE SEQUENCE [LARGE SCALE GENOMIC DNA]</scope>
    <source>
        <strain evidence="12 13">NIES-30</strain>
    </source>
</reference>
<protein>
    <recommendedName>
        <fullName evidence="9">Holliday junction branch migration complex subunit RuvB</fullName>
        <ecNumber evidence="9">3.6.4.-</ecNumber>
    </recommendedName>
</protein>
<organism evidence="12 13">
    <name type="scientific">Phormidium tenue NIES-30</name>
    <dbReference type="NCBI Taxonomy" id="549789"/>
    <lineage>
        <taxon>Bacteria</taxon>
        <taxon>Bacillati</taxon>
        <taxon>Cyanobacteriota</taxon>
        <taxon>Cyanophyceae</taxon>
        <taxon>Oscillatoriophycideae</taxon>
        <taxon>Oscillatoriales</taxon>
        <taxon>Oscillatoriaceae</taxon>
        <taxon>Phormidium</taxon>
    </lineage>
</organism>
<dbReference type="GO" id="GO:0016887">
    <property type="term" value="F:ATP hydrolysis activity"/>
    <property type="evidence" value="ECO:0007669"/>
    <property type="project" value="RHEA"/>
</dbReference>
<evidence type="ECO:0000256" key="2">
    <source>
        <dbReference type="ARBA" id="ARBA00022741"/>
    </source>
</evidence>
<feature type="region of interest" description="Head domain (RuvB-H)" evidence="9">
    <location>
        <begin position="302"/>
        <end position="387"/>
    </location>
</feature>
<keyword evidence="4 9" id="KW-0378">Hydrolase</keyword>
<feature type="binding site" evidence="9">
    <location>
        <position position="112"/>
    </location>
    <ligand>
        <name>ATP</name>
        <dbReference type="ChEBI" id="CHEBI:30616"/>
    </ligand>
</feature>
<evidence type="ECO:0000313" key="13">
    <source>
        <dbReference type="Proteomes" id="UP000185557"/>
    </source>
</evidence>
<dbReference type="InterPro" id="IPR036390">
    <property type="entry name" value="WH_DNA-bd_sf"/>
</dbReference>
<dbReference type="SUPFAM" id="SSF46785">
    <property type="entry name" value="Winged helix' DNA-binding domain"/>
    <property type="match status" value="1"/>
</dbReference>
<dbReference type="EMBL" id="MRCG01000017">
    <property type="protein sequence ID" value="OKH45358.1"/>
    <property type="molecule type" value="Genomic_DNA"/>
</dbReference>
<feature type="binding site" evidence="9">
    <location>
        <position position="228"/>
    </location>
    <ligand>
        <name>ATP</name>
        <dbReference type="ChEBI" id="CHEBI:30616"/>
    </ligand>
</feature>
<dbReference type="Pfam" id="PF05496">
    <property type="entry name" value="RuvB_N"/>
    <property type="match status" value="1"/>
</dbReference>
<keyword evidence="13" id="KW-1185">Reference proteome</keyword>
<dbReference type="InterPro" id="IPR003593">
    <property type="entry name" value="AAA+_ATPase"/>
</dbReference>
<feature type="binding site" evidence="9">
    <location>
        <position position="68"/>
    </location>
    <ligand>
        <name>ATP</name>
        <dbReference type="ChEBI" id="CHEBI:30616"/>
    </ligand>
</feature>
<dbReference type="NCBIfam" id="NF000868">
    <property type="entry name" value="PRK00080.1"/>
    <property type="match status" value="1"/>
</dbReference>
<comment type="caution">
    <text evidence="9">Lacks conserved residue(s) required for the propagation of feature annotation.</text>
</comment>
<feature type="binding site" evidence="9">
    <location>
        <position position="113"/>
    </location>
    <ligand>
        <name>ATP</name>
        <dbReference type="ChEBI" id="CHEBI:30616"/>
    </ligand>
</feature>
<dbReference type="STRING" id="549789.NIES30_19725"/>
<feature type="binding site" evidence="9">
    <location>
        <position position="67"/>
    </location>
    <ligand>
        <name>ATP</name>
        <dbReference type="ChEBI" id="CHEBI:30616"/>
    </ligand>
</feature>
<dbReference type="InterPro" id="IPR008823">
    <property type="entry name" value="RuvB_wg_C"/>
</dbReference>
<comment type="similarity">
    <text evidence="9">Belongs to the RuvB family.</text>
</comment>
<dbReference type="InterPro" id="IPR004605">
    <property type="entry name" value="DNA_helicase_Holl-junc_RuvB"/>
</dbReference>
<dbReference type="InterPro" id="IPR036388">
    <property type="entry name" value="WH-like_DNA-bd_sf"/>
</dbReference>
<keyword evidence="8 9" id="KW-0234">DNA repair</keyword>
<dbReference type="GO" id="GO:0005737">
    <property type="term" value="C:cytoplasm"/>
    <property type="evidence" value="ECO:0007669"/>
    <property type="project" value="UniProtKB-SubCell"/>
</dbReference>
<evidence type="ECO:0000256" key="9">
    <source>
        <dbReference type="HAMAP-Rule" id="MF_00016"/>
    </source>
</evidence>
<name>A0A1U7J107_9CYAN</name>
<gene>
    <name evidence="9" type="primary">ruvB</name>
    <name evidence="12" type="ORF">NIES30_19725</name>
</gene>
<dbReference type="InterPro" id="IPR041445">
    <property type="entry name" value="AAA_lid_4"/>
</dbReference>
<dbReference type="GO" id="GO:0048476">
    <property type="term" value="C:Holliday junction resolvase complex"/>
    <property type="evidence" value="ECO:0007669"/>
    <property type="project" value="UniProtKB-UniRule"/>
</dbReference>
<feature type="binding site" evidence="9">
    <location>
        <position position="218"/>
    </location>
    <ligand>
        <name>ATP</name>
        <dbReference type="ChEBI" id="CHEBI:30616"/>
    </ligand>
</feature>
<dbReference type="PANTHER" id="PTHR42848:SF1">
    <property type="entry name" value="HOLLIDAY JUNCTION BRANCH MIGRATION COMPLEX SUBUNIT RUVB"/>
    <property type="match status" value="1"/>
</dbReference>
<keyword evidence="2 9" id="KW-0547">Nucleotide-binding</keyword>
<comment type="domain">
    <text evidence="9">Has 3 domains, the large (RuvB-L) and small ATPase (RuvB-S) domains and the C-terminal head (RuvB-H) domain. The head domain binds DNA, while the ATPase domains jointly bind ATP, ADP or are empty depending on the state of the subunit in the translocation cycle. During a single DNA translocation step the structure of each domain remains the same, but their relative positions change.</text>
</comment>
<dbReference type="GO" id="GO:0009378">
    <property type="term" value="F:four-way junction helicase activity"/>
    <property type="evidence" value="ECO:0007669"/>
    <property type="project" value="InterPro"/>
</dbReference>
<dbReference type="Gene3D" id="1.10.8.60">
    <property type="match status" value="1"/>
</dbReference>
<proteinExistence type="inferred from homology"/>
<dbReference type="Gene3D" id="1.10.10.10">
    <property type="entry name" value="Winged helix-like DNA-binding domain superfamily/Winged helix DNA-binding domain"/>
    <property type="match status" value="1"/>
</dbReference>
<evidence type="ECO:0000256" key="8">
    <source>
        <dbReference type="ARBA" id="ARBA00023204"/>
    </source>
</evidence>
<dbReference type="GO" id="GO:0000400">
    <property type="term" value="F:four-way junction DNA binding"/>
    <property type="evidence" value="ECO:0007669"/>
    <property type="project" value="UniProtKB-UniRule"/>
</dbReference>
<dbReference type="GO" id="GO:0006281">
    <property type="term" value="P:DNA repair"/>
    <property type="evidence" value="ECO:0007669"/>
    <property type="project" value="UniProtKB-UniRule"/>
</dbReference>
<feature type="binding site" evidence="9">
    <location>
        <position position="109"/>
    </location>
    <ligand>
        <name>ATP</name>
        <dbReference type="ChEBI" id="CHEBI:30616"/>
    </ligand>
</feature>
<dbReference type="NCBIfam" id="TIGR00635">
    <property type="entry name" value="ruvB"/>
    <property type="match status" value="1"/>
</dbReference>
<feature type="domain" description="AAA+ ATPase" evidence="11">
    <location>
        <begin position="98"/>
        <end position="229"/>
    </location>
</feature>
<dbReference type="PANTHER" id="PTHR42848">
    <property type="match status" value="1"/>
</dbReference>
<evidence type="ECO:0000313" key="12">
    <source>
        <dbReference type="EMBL" id="OKH45358.1"/>
    </source>
</evidence>
<evidence type="ECO:0000256" key="1">
    <source>
        <dbReference type="ARBA" id="ARBA00022490"/>
    </source>
</evidence>
<comment type="caution">
    <text evidence="12">The sequence shown here is derived from an EMBL/GenBank/DDBJ whole genome shotgun (WGS) entry which is preliminary data.</text>
</comment>
<accession>A0A1U7J107</accession>
<sequence>MAIVSSHTSDDSAKPKRAQSKLPVQPAEAADLQPLLSLVKGGEMQPEDLGDEPDTQAPSSTAPEDTLRPQRLQDYIGQASLKEVLGIAIQAAQSRQEPLDHLLLYGPPGLGKTTMALILAQEMGVTCKITTAPALERPRDIAGLLVNLKPGDVLFIDEIHRLPRVTEEILYPAMEDSRLDITIGKGQSARTRSIPLCPFTLVGATTRVGALSSPLRDRFGLIQRLRFYEIDELKPIVLRTADVLKTPIEPAGAEEIARRARGTPRIANRLLRRVRDYAEVKRAGPITAALAAEALELFNVDPCGLDWTDRRLLSVMIENFGGGPVGLDTMAASTGEDPQTIEEVYEPYLLQIGYLQRTPRGRVVTLAARRHLGYDETPGDGSQMALL</sequence>
<dbReference type="SUPFAM" id="SSF52540">
    <property type="entry name" value="P-loop containing nucleoside triphosphate hydrolases"/>
    <property type="match status" value="1"/>
</dbReference>
<evidence type="ECO:0000256" key="4">
    <source>
        <dbReference type="ARBA" id="ARBA00022801"/>
    </source>
</evidence>
<dbReference type="CDD" id="cd00009">
    <property type="entry name" value="AAA"/>
    <property type="match status" value="1"/>
</dbReference>
<dbReference type="Proteomes" id="UP000185557">
    <property type="component" value="Unassembled WGS sequence"/>
</dbReference>
<dbReference type="GO" id="GO:0006310">
    <property type="term" value="P:DNA recombination"/>
    <property type="evidence" value="ECO:0007669"/>
    <property type="project" value="UniProtKB-UniRule"/>
</dbReference>
<keyword evidence="12" id="KW-0347">Helicase</keyword>
<keyword evidence="6 9" id="KW-0238">DNA-binding</keyword>
<feature type="binding site" evidence="9">
    <location>
        <position position="265"/>
    </location>
    <ligand>
        <name>ATP</name>
        <dbReference type="ChEBI" id="CHEBI:30616"/>
    </ligand>
</feature>
<keyword evidence="3 9" id="KW-0227">DNA damage</keyword>
<evidence type="ECO:0000256" key="10">
    <source>
        <dbReference type="SAM" id="MobiDB-lite"/>
    </source>
</evidence>
<dbReference type="SMART" id="SM00382">
    <property type="entry name" value="AAA"/>
    <property type="match status" value="1"/>
</dbReference>
<dbReference type="Pfam" id="PF17864">
    <property type="entry name" value="AAA_lid_4"/>
    <property type="match status" value="1"/>
</dbReference>
<evidence type="ECO:0000256" key="5">
    <source>
        <dbReference type="ARBA" id="ARBA00022840"/>
    </source>
</evidence>
<comment type="catalytic activity">
    <reaction evidence="9">
        <text>ATP + H2O = ADP + phosphate + H(+)</text>
        <dbReference type="Rhea" id="RHEA:13065"/>
        <dbReference type="ChEBI" id="CHEBI:15377"/>
        <dbReference type="ChEBI" id="CHEBI:15378"/>
        <dbReference type="ChEBI" id="CHEBI:30616"/>
        <dbReference type="ChEBI" id="CHEBI:43474"/>
        <dbReference type="ChEBI" id="CHEBI:456216"/>
    </reaction>
</comment>
<feature type="binding site" evidence="9">
    <location>
        <position position="114"/>
    </location>
    <ligand>
        <name>ATP</name>
        <dbReference type="ChEBI" id="CHEBI:30616"/>
    </ligand>
</feature>
<feature type="binding site" evidence="9">
    <location>
        <position position="113"/>
    </location>
    <ligand>
        <name>Mg(2+)</name>
        <dbReference type="ChEBI" id="CHEBI:18420"/>
    </ligand>
</feature>
<dbReference type="AlphaFoldDB" id="A0A1U7J107"/>
<dbReference type="Pfam" id="PF05491">
    <property type="entry name" value="WHD_RuvB"/>
    <property type="match status" value="1"/>
</dbReference>
<comment type="subunit">
    <text evidence="9">Homohexamer. Forms an RuvA(8)-RuvB(12)-Holliday junction (HJ) complex. HJ DNA is sandwiched between 2 RuvA tetramers; dsDNA enters through RuvA and exits via RuvB. An RuvB hexamer assembles on each DNA strand where it exits the tetramer. Each RuvB hexamer is contacted by two RuvA subunits (via domain III) on 2 adjacent RuvB subunits; this complex drives branch migration. In the full resolvosome a probable DNA-RuvA(4)-RuvB(12)-RuvC(2) complex forms which resolves the HJ.</text>
</comment>
<dbReference type="InterPro" id="IPR008824">
    <property type="entry name" value="RuvB-like_N"/>
</dbReference>
<keyword evidence="5 9" id="KW-0067">ATP-binding</keyword>
<evidence type="ECO:0000256" key="6">
    <source>
        <dbReference type="ARBA" id="ARBA00023125"/>
    </source>
</evidence>
<feature type="binding site" evidence="9">
    <location>
        <position position="357"/>
    </location>
    <ligand>
        <name>DNA</name>
        <dbReference type="ChEBI" id="CHEBI:16991"/>
    </ligand>
</feature>
<dbReference type="RefSeq" id="WP_073610166.1">
    <property type="nucleotide sequence ID" value="NZ_MRCG01000017.1"/>
</dbReference>
<dbReference type="OrthoDB" id="9804478at2"/>
<dbReference type="InterPro" id="IPR027417">
    <property type="entry name" value="P-loop_NTPase"/>
</dbReference>
<comment type="subcellular location">
    <subcellularLocation>
        <location evidence="9">Cytoplasm</location>
    </subcellularLocation>
</comment>
<dbReference type="Gene3D" id="3.40.50.300">
    <property type="entry name" value="P-loop containing nucleotide triphosphate hydrolases"/>
    <property type="match status" value="1"/>
</dbReference>
<keyword evidence="7 9" id="KW-0233">DNA recombination</keyword>
<dbReference type="HAMAP" id="MF_00016">
    <property type="entry name" value="DNA_HJ_migration_RuvB"/>
    <property type="match status" value="1"/>
</dbReference>
<feature type="region of interest" description="Small ATPAse domain (RuvB-S)" evidence="9">
    <location>
        <begin position="229"/>
        <end position="299"/>
    </location>
</feature>
<evidence type="ECO:0000259" key="11">
    <source>
        <dbReference type="SMART" id="SM00382"/>
    </source>
</evidence>
<comment type="function">
    <text evidence="9">The RuvA-RuvB-RuvC complex processes Holliday junction (HJ) DNA during genetic recombination and DNA repair, while the RuvA-RuvB complex plays an important role in the rescue of blocked DNA replication forks via replication fork reversal (RFR). RuvA specifically binds to HJ cruciform DNA, conferring on it an open structure. The RuvB hexamer acts as an ATP-dependent pump, pulling dsDNA into and through the RuvAB complex. RuvB forms 2 homohexamers on either side of HJ DNA bound by 1 or 2 RuvA tetramers; 4 subunits per hexamer contact DNA at a time. Coordinated motions by a converter formed by DNA-disengaged RuvB subunits stimulates ATP hydrolysis and nucleotide exchange. Immobilization of the converter enables RuvB to convert the ATP-contained energy into a lever motion, pulling 2 nucleotides of DNA out of the RuvA tetramer per ATP hydrolyzed, thus driving DNA branch migration. The RuvB motors rotate together with the DNA substrate, which together with the progressing nucleotide cycle form the mechanistic basis for DNA recombination by continuous HJ branch migration. Branch migration allows RuvC to scan DNA until it finds its consensus sequence, where it cleaves and resolves cruciform DNA.</text>
</comment>